<dbReference type="EMBL" id="LN483070">
    <property type="protein sequence ID" value="CEA06777.1"/>
    <property type="molecule type" value="Genomic_DNA"/>
</dbReference>
<keyword evidence="1" id="KW-1133">Transmembrane helix</keyword>
<gene>
    <name evidence="2" type="ORF">BN1051_00124</name>
</gene>
<dbReference type="AlphaFoldDB" id="A0A078MMX9"/>
<keyword evidence="1" id="KW-0472">Membrane</keyword>
<dbReference type="PATRIC" id="fig|1461584.3.peg.120"/>
<protein>
    <submittedName>
        <fullName evidence="2">Uncharacterized protein</fullName>
    </submittedName>
</protein>
<reference evidence="2" key="1">
    <citation type="submission" date="2014-07" db="EMBL/GenBank/DDBJ databases">
        <authorList>
            <person name="Urmite Genomes Urmite Genomes"/>
        </authorList>
    </citation>
    <scope>NUCLEOTIDE SEQUENCE</scope>
    <source>
        <strain evidence="2">11W110_air</strain>
    </source>
</reference>
<accession>A0A078MMX9</accession>
<organism evidence="2">
    <name type="scientific">Arthrobacter saudimassiliensis</name>
    <dbReference type="NCBI Taxonomy" id="1461584"/>
    <lineage>
        <taxon>Bacteria</taxon>
        <taxon>Bacillati</taxon>
        <taxon>Actinomycetota</taxon>
        <taxon>Actinomycetes</taxon>
        <taxon>Micrococcales</taxon>
        <taxon>Micrococcaceae</taxon>
        <taxon>Arthrobacter</taxon>
    </lineage>
</organism>
<name>A0A078MMX9_9MICC</name>
<keyword evidence="1" id="KW-0812">Transmembrane</keyword>
<evidence type="ECO:0000256" key="1">
    <source>
        <dbReference type="SAM" id="Phobius"/>
    </source>
</evidence>
<feature type="transmembrane region" description="Helical" evidence="1">
    <location>
        <begin position="35"/>
        <end position="68"/>
    </location>
</feature>
<evidence type="ECO:0000313" key="2">
    <source>
        <dbReference type="EMBL" id="CEA06777.1"/>
    </source>
</evidence>
<proteinExistence type="predicted"/>
<sequence length="176" mass="19131">MSAVDPRTPAFAPMTFRAPFEAPRRFPQRIGRKPFWALIVAVLILLGNGGPGIALLLIAAAATAALWWFLRRQAEAAAGALTGHLRSLYPDAPEVDRTGLLELLDRGRLLRAADDGTEIALRLTGSAASDGRRPRIMARYRPAGFGLPEFDDALRTLGSDPQVARAIELLRKQPRA</sequence>